<dbReference type="AlphaFoldDB" id="A0A840CRF8"/>
<dbReference type="Proteomes" id="UP000555103">
    <property type="component" value="Unassembled WGS sequence"/>
</dbReference>
<protein>
    <submittedName>
        <fullName evidence="1">Uncharacterized protein</fullName>
    </submittedName>
</protein>
<accession>A0A840CRF8</accession>
<comment type="caution">
    <text evidence="1">The sequence shown here is derived from an EMBL/GenBank/DDBJ whole genome shotgun (WGS) entry which is preliminary data.</text>
</comment>
<gene>
    <name evidence="1" type="ORF">GGR21_001408</name>
</gene>
<reference evidence="1 2" key="1">
    <citation type="submission" date="2020-08" db="EMBL/GenBank/DDBJ databases">
        <title>Genomic Encyclopedia of Type Strains, Phase IV (KMG-IV): sequencing the most valuable type-strain genomes for metagenomic binning, comparative biology and taxonomic classification.</title>
        <authorList>
            <person name="Goeker M."/>
        </authorList>
    </citation>
    <scope>NUCLEOTIDE SEQUENCE [LARGE SCALE GENOMIC DNA]</scope>
    <source>
        <strain evidence="1 2">DSM 104969</strain>
    </source>
</reference>
<organism evidence="1 2">
    <name type="scientific">Dysgonomonas hofstadii</name>
    <dbReference type="NCBI Taxonomy" id="637886"/>
    <lineage>
        <taxon>Bacteria</taxon>
        <taxon>Pseudomonadati</taxon>
        <taxon>Bacteroidota</taxon>
        <taxon>Bacteroidia</taxon>
        <taxon>Bacteroidales</taxon>
        <taxon>Dysgonomonadaceae</taxon>
        <taxon>Dysgonomonas</taxon>
    </lineage>
</organism>
<dbReference type="EMBL" id="JACIEP010000004">
    <property type="protein sequence ID" value="MBB4035515.1"/>
    <property type="molecule type" value="Genomic_DNA"/>
</dbReference>
<proteinExistence type="predicted"/>
<sequence length="43" mass="4929">MTMVFTLIILVYLIMVESVTLFIKNDCIRQTISSAFGFLLKSK</sequence>
<evidence type="ECO:0000313" key="2">
    <source>
        <dbReference type="Proteomes" id="UP000555103"/>
    </source>
</evidence>
<keyword evidence="2" id="KW-1185">Reference proteome</keyword>
<evidence type="ECO:0000313" key="1">
    <source>
        <dbReference type="EMBL" id="MBB4035515.1"/>
    </source>
</evidence>
<name>A0A840CRF8_9BACT</name>